<dbReference type="SMART" id="SM00271">
    <property type="entry name" value="DnaJ"/>
    <property type="match status" value="1"/>
</dbReference>
<dbReference type="GO" id="GO:0044183">
    <property type="term" value="F:protein folding chaperone"/>
    <property type="evidence" value="ECO:0007669"/>
    <property type="project" value="TreeGrafter"/>
</dbReference>
<dbReference type="CDD" id="cd06257">
    <property type="entry name" value="DnaJ"/>
    <property type="match status" value="1"/>
</dbReference>
<evidence type="ECO:0000313" key="5">
    <source>
        <dbReference type="Proteomes" id="UP000054662"/>
    </source>
</evidence>
<name>A0A0W1ALP7_9GAMM</name>
<dbReference type="GO" id="GO:0051082">
    <property type="term" value="F:unfolded protein binding"/>
    <property type="evidence" value="ECO:0007669"/>
    <property type="project" value="TreeGrafter"/>
</dbReference>
<dbReference type="RefSeq" id="WP_058491557.1">
    <property type="nucleotide sequence ID" value="NZ_CBCRUR010000013.1"/>
</dbReference>
<comment type="caution">
    <text evidence="4">The sequence shown here is derived from an EMBL/GenBank/DDBJ whole genome shotgun (WGS) entry which is preliminary data.</text>
</comment>
<keyword evidence="2" id="KW-0143">Chaperone</keyword>
<organism evidence="4 5">
    <name type="scientific">Legionella worsleiensis</name>
    <dbReference type="NCBI Taxonomy" id="45076"/>
    <lineage>
        <taxon>Bacteria</taxon>
        <taxon>Pseudomonadati</taxon>
        <taxon>Pseudomonadota</taxon>
        <taxon>Gammaproteobacteria</taxon>
        <taxon>Legionellales</taxon>
        <taxon>Legionellaceae</taxon>
        <taxon>Legionella</taxon>
    </lineage>
</organism>
<dbReference type="GO" id="GO:0051087">
    <property type="term" value="F:protein-folding chaperone binding"/>
    <property type="evidence" value="ECO:0007669"/>
    <property type="project" value="TreeGrafter"/>
</dbReference>
<dbReference type="InterPro" id="IPR018253">
    <property type="entry name" value="DnaJ_domain_CS"/>
</dbReference>
<dbReference type="PANTHER" id="PTHR43948">
    <property type="entry name" value="DNAJ HOMOLOG SUBFAMILY B"/>
    <property type="match status" value="1"/>
</dbReference>
<accession>A0A0W1ALP7</accession>
<dbReference type="PRINTS" id="PR00625">
    <property type="entry name" value="JDOMAIN"/>
</dbReference>
<dbReference type="Pfam" id="PF14412">
    <property type="entry name" value="AHH"/>
    <property type="match status" value="1"/>
</dbReference>
<dbReference type="PANTHER" id="PTHR43948:SF10">
    <property type="entry name" value="MRJ, ISOFORM E"/>
    <property type="match status" value="1"/>
</dbReference>
<dbReference type="Gene3D" id="1.10.287.110">
    <property type="entry name" value="DnaJ domain"/>
    <property type="match status" value="1"/>
</dbReference>
<dbReference type="Pfam" id="PF00226">
    <property type="entry name" value="DnaJ"/>
    <property type="match status" value="1"/>
</dbReference>
<dbReference type="SUPFAM" id="SSF46565">
    <property type="entry name" value="Chaperone J-domain"/>
    <property type="match status" value="1"/>
</dbReference>
<dbReference type="STRING" id="45076.Lwor_0003"/>
<dbReference type="GO" id="GO:0005737">
    <property type="term" value="C:cytoplasm"/>
    <property type="evidence" value="ECO:0007669"/>
    <property type="project" value="TreeGrafter"/>
</dbReference>
<dbReference type="InterPro" id="IPR001623">
    <property type="entry name" value="DnaJ_domain"/>
</dbReference>
<feature type="domain" description="J" evidence="3">
    <location>
        <begin position="3"/>
        <end position="64"/>
    </location>
</feature>
<sequence length="1358" mass="157478">MSDYYKILGISRNVTTREIKTAYRQKAVSLHPDKGGDEQQFKQLAEAYAVLSDPIKRQHYDMTYEVLQDVDCAQSSSIRDDGLLMPGKMKPYSFTYRQEHLALVNQYKSAPVFFNTPYLHREHFKSELYVLRYGEREERYHDIYSFINRKQQLWQCLSLPSLEALQLSARNALKILRNFLNGDYFGETLSHLIHCFGNSLRSNKSSPEALLYEAVYEILVMSERSESAHYLLINALIKITDYAKNSDDESLKFIAPLFYNKQFRNLYAYALHLDWDNRNDLFNPQYLSLFDGIEPIQNQIHQLQAHLYSSQNNHDVIKVIRYLKLLYSFDKEMKRELFFASSAEQLREKAFRLLDWLPFLMETSSEELLINTLLQIGLSFQRAGLQEPNPIIQMADETTALKIYTQAMSLAHHATPFTELYANTKIIKFISAFGFEIPKANEIMLAFKKSCLTVADVFPFLDIQQSNFDFFEQKNKTRALMRRYLNLLMAVYEYNKNHEDTIVVPHANSTILYHAYEACLKNWYQEQHDPDLEQKIRLDLMDELLFAKGWTFFDVEQRVSSEWIMANRDASGWLNPSRSLPFPESPQLMTYRRINGVEVNKKTGELSFFMAPWSPDYPPSEQLFTFFDLEQLLRKKITHGIFSLDPIDSDKPYHPFNLMRFAPGKLGNSELLNTMLMTDYLLKFLTTNQEVQGQYPFEQRSVDQMIEHLPDYLKKIIYDYHKKQHSGALHRFWIEAEEQQIVTDEQSDADSIRIEVGSLKMVLKKHRMERDIHGELKDVGNEDEGWPVYVLTQSEYSDLLSGRRVISGHAMIFIYPETKVMYWEYNEIVHGHLIAGCNEKLIRLYRQPKNSAGQIVPKTQNMHLLYQLTNELSRQTGISTRYSPEFVFAHEFTVHYDEFAQYFPEFGRLRELCKITSLVNFLSGMHNKNTMELSAIRGLLNRDASSSAATEPSVDPLINLYYKNAFEQMRQNIINQFDALVTELATSVLNKKWSEQLTNITRQIGSLEISPYSKEVNELCRQYSQQLAKDNPGAPSSLIHAEVERQRNDLARTMSQRKQSSIKQELKTLFSASLSGVSSSQLEHVIHLFMRGTPQPLRDLLVATERSKVLAVIKPRFAHCSATLVAKALDDYGRDAAAEIGLFEARRQLNEIMLIKERLKSGFEEIHLGEEESSDDDLDEQCYWVPASVRHDVDKRSNRYSFFVYGGVSLLPQTRVTSGITALSGSMISGQSFRHIITQGFQSHHIISPTNHATKDHELLSLAGFNNKRDINSQVNRIYLPDGKRSFHPTRSVHSGRHTQFAMDDIGKRMDVVVEKGKSNNWSQSQYRTSLRELISEMRQELRGGRMDLYAKMKPSSF</sequence>
<evidence type="ECO:0000256" key="1">
    <source>
        <dbReference type="ARBA" id="ARBA00022490"/>
    </source>
</evidence>
<evidence type="ECO:0000256" key="2">
    <source>
        <dbReference type="ARBA" id="ARBA00023186"/>
    </source>
</evidence>
<dbReference type="OrthoDB" id="5654198at2"/>
<dbReference type="InterPro" id="IPR032871">
    <property type="entry name" value="AHH_dom_containing"/>
</dbReference>
<evidence type="ECO:0000313" key="4">
    <source>
        <dbReference type="EMBL" id="KTD82083.1"/>
    </source>
</evidence>
<keyword evidence="1" id="KW-0963">Cytoplasm</keyword>
<dbReference type="EMBL" id="LNZC01000001">
    <property type="protein sequence ID" value="KTD82083.1"/>
    <property type="molecule type" value="Genomic_DNA"/>
</dbReference>
<gene>
    <name evidence="4" type="primary">cbpA_1</name>
    <name evidence="4" type="ORF">Lwor_0003</name>
</gene>
<keyword evidence="5" id="KW-1185">Reference proteome</keyword>
<protein>
    <submittedName>
        <fullName evidence="4">Curved DNA binding protein DnaJ</fullName>
    </submittedName>
</protein>
<dbReference type="Proteomes" id="UP000054662">
    <property type="component" value="Unassembled WGS sequence"/>
</dbReference>
<dbReference type="PROSITE" id="PS00636">
    <property type="entry name" value="DNAJ_1"/>
    <property type="match status" value="1"/>
</dbReference>
<reference evidence="4 5" key="1">
    <citation type="submission" date="2015-11" db="EMBL/GenBank/DDBJ databases">
        <title>Genomic analysis of 38 Legionella species identifies large and diverse effector repertoires.</title>
        <authorList>
            <person name="Burstein D."/>
            <person name="Amaro F."/>
            <person name="Zusman T."/>
            <person name="Lifshitz Z."/>
            <person name="Cohen O."/>
            <person name="Gilbert J.A."/>
            <person name="Pupko T."/>
            <person name="Shuman H.A."/>
            <person name="Segal G."/>
        </authorList>
    </citation>
    <scope>NUCLEOTIDE SEQUENCE [LARGE SCALE GENOMIC DNA]</scope>
    <source>
        <strain evidence="4 5">ATCC 49508</strain>
    </source>
</reference>
<evidence type="ECO:0000259" key="3">
    <source>
        <dbReference type="PROSITE" id="PS50076"/>
    </source>
</evidence>
<proteinExistence type="predicted"/>
<dbReference type="PROSITE" id="PS50076">
    <property type="entry name" value="DNAJ_2"/>
    <property type="match status" value="1"/>
</dbReference>
<dbReference type="PATRIC" id="fig|45076.6.peg.3"/>
<dbReference type="InterPro" id="IPR036869">
    <property type="entry name" value="J_dom_sf"/>
</dbReference>